<reference evidence="4" key="2">
    <citation type="submission" date="2020-09" db="EMBL/GenBank/DDBJ databases">
        <authorList>
            <person name="Sun Q."/>
            <person name="Ohkuma M."/>
        </authorList>
    </citation>
    <scope>NUCLEOTIDE SEQUENCE</scope>
    <source>
        <strain evidence="4">JCM 4714</strain>
    </source>
</reference>
<dbReference type="InterPro" id="IPR000873">
    <property type="entry name" value="AMP-dep_synth/lig_dom"/>
</dbReference>
<dbReference type="InterPro" id="IPR025110">
    <property type="entry name" value="AMP-bd_C"/>
</dbReference>
<evidence type="ECO:0000256" key="1">
    <source>
        <dbReference type="ARBA" id="ARBA00006432"/>
    </source>
</evidence>
<name>A0A918YTB7_9ACTN</name>
<protein>
    <submittedName>
        <fullName evidence="4">AMP-dependent synthetase</fullName>
    </submittedName>
</protein>
<evidence type="ECO:0000313" key="5">
    <source>
        <dbReference type="Proteomes" id="UP000655443"/>
    </source>
</evidence>
<accession>A0A918YTB7</accession>
<dbReference type="Pfam" id="PF13193">
    <property type="entry name" value="AMP-binding_C"/>
    <property type="match status" value="1"/>
</dbReference>
<dbReference type="Gene3D" id="3.40.50.12780">
    <property type="entry name" value="N-terminal domain of ligase-like"/>
    <property type="match status" value="1"/>
</dbReference>
<dbReference type="InterPro" id="IPR042099">
    <property type="entry name" value="ANL_N_sf"/>
</dbReference>
<dbReference type="PANTHER" id="PTHR43201">
    <property type="entry name" value="ACYL-COA SYNTHETASE"/>
    <property type="match status" value="1"/>
</dbReference>
<dbReference type="SUPFAM" id="SSF56801">
    <property type="entry name" value="Acetyl-CoA synthetase-like"/>
    <property type="match status" value="1"/>
</dbReference>
<feature type="domain" description="AMP-dependent synthetase/ligase" evidence="2">
    <location>
        <begin position="15"/>
        <end position="319"/>
    </location>
</feature>
<sequence>MNHPFLDMLGSFGTSEAMIFNGSASSYADLCDMVASWAREFDRCDVRPGQVVCLEAAYTPASCGALLALMARRAIVVPLAPLPAAKRAEFLDLAQVEKVVSLDADGSPTIAPTGVTESHPLYGRLRRAATGGLVLFSSGTSGRSKASVLDLSKVLGRYGAPRRAKPKRTLCFLTLDHIGGINTFLHTLSQGGTLITIPERTPEAVFSAIERDSVNILPTTPTFLNLVLISRAYERYSTRSLELITYGTEPMPAHTLRRLHDALPDVRLKQTYGLSELGIMPTRSRSDDSLWLELGKAGFDYKVIDGVLWIRSDMAMLGYLNAPADFDDDGFFNTQDVVQLDGDYVRILSRKSELINVGGEKVYPGEVENVLLEMDNIAEVTVCGLPSPVTGTVVKATVRLVEEEDHQQVSARVREYCRSRLEPYKVPLSVEVSTARQYSERFKKIRASR</sequence>
<organism evidence="4 5">
    <name type="scientific">Streptomyces alanosinicus</name>
    <dbReference type="NCBI Taxonomy" id="68171"/>
    <lineage>
        <taxon>Bacteria</taxon>
        <taxon>Bacillati</taxon>
        <taxon>Actinomycetota</taxon>
        <taxon>Actinomycetes</taxon>
        <taxon>Kitasatosporales</taxon>
        <taxon>Streptomycetaceae</taxon>
        <taxon>Streptomyces</taxon>
    </lineage>
</organism>
<dbReference type="EMBL" id="BMVG01000050">
    <property type="protein sequence ID" value="GHE14470.1"/>
    <property type="molecule type" value="Genomic_DNA"/>
</dbReference>
<dbReference type="AlphaFoldDB" id="A0A918YTB7"/>
<dbReference type="Pfam" id="PF00501">
    <property type="entry name" value="AMP-binding"/>
    <property type="match status" value="1"/>
</dbReference>
<evidence type="ECO:0000313" key="4">
    <source>
        <dbReference type="EMBL" id="GHE14470.1"/>
    </source>
</evidence>
<dbReference type="Gene3D" id="3.30.300.30">
    <property type="match status" value="1"/>
</dbReference>
<feature type="domain" description="AMP-binding enzyme C-terminal" evidence="3">
    <location>
        <begin position="366"/>
        <end position="432"/>
    </location>
</feature>
<evidence type="ECO:0000259" key="3">
    <source>
        <dbReference type="Pfam" id="PF13193"/>
    </source>
</evidence>
<dbReference type="GO" id="GO:0031956">
    <property type="term" value="F:medium-chain fatty acid-CoA ligase activity"/>
    <property type="evidence" value="ECO:0007669"/>
    <property type="project" value="TreeGrafter"/>
</dbReference>
<proteinExistence type="inferred from homology"/>
<keyword evidence="5" id="KW-1185">Reference proteome</keyword>
<dbReference type="InterPro" id="IPR045851">
    <property type="entry name" value="AMP-bd_C_sf"/>
</dbReference>
<dbReference type="GO" id="GO:0006631">
    <property type="term" value="P:fatty acid metabolic process"/>
    <property type="evidence" value="ECO:0007669"/>
    <property type="project" value="TreeGrafter"/>
</dbReference>
<dbReference type="PANTHER" id="PTHR43201:SF8">
    <property type="entry name" value="ACYL-COA SYNTHETASE FAMILY MEMBER 3"/>
    <property type="match status" value="1"/>
</dbReference>
<comment type="similarity">
    <text evidence="1">Belongs to the ATP-dependent AMP-binding enzyme family.</text>
</comment>
<comment type="caution">
    <text evidence="4">The sequence shown here is derived from an EMBL/GenBank/DDBJ whole genome shotgun (WGS) entry which is preliminary data.</text>
</comment>
<dbReference type="CDD" id="cd04433">
    <property type="entry name" value="AFD_class_I"/>
    <property type="match status" value="1"/>
</dbReference>
<gene>
    <name evidence="4" type="ORF">GCM10010339_85280</name>
</gene>
<evidence type="ECO:0000259" key="2">
    <source>
        <dbReference type="Pfam" id="PF00501"/>
    </source>
</evidence>
<dbReference type="Proteomes" id="UP000655443">
    <property type="component" value="Unassembled WGS sequence"/>
</dbReference>
<reference evidence="4" key="1">
    <citation type="journal article" date="2014" name="Int. J. Syst. Evol. Microbiol.">
        <title>Complete genome sequence of Corynebacterium casei LMG S-19264T (=DSM 44701T), isolated from a smear-ripened cheese.</title>
        <authorList>
            <consortium name="US DOE Joint Genome Institute (JGI-PGF)"/>
            <person name="Walter F."/>
            <person name="Albersmeier A."/>
            <person name="Kalinowski J."/>
            <person name="Ruckert C."/>
        </authorList>
    </citation>
    <scope>NUCLEOTIDE SEQUENCE</scope>
    <source>
        <strain evidence="4">JCM 4714</strain>
    </source>
</reference>